<feature type="domain" description="Disease resistance N-terminal" evidence="11">
    <location>
        <begin position="18"/>
        <end position="98"/>
    </location>
</feature>
<dbReference type="EMBL" id="OZ075136">
    <property type="protein sequence ID" value="CAL5003759.1"/>
    <property type="molecule type" value="Genomic_DNA"/>
</dbReference>
<dbReference type="AlphaFoldDB" id="A0ABC9BLM0"/>
<dbReference type="Pfam" id="PF23598">
    <property type="entry name" value="LRR_14"/>
    <property type="match status" value="1"/>
</dbReference>
<feature type="domain" description="NB-ARC" evidence="10">
    <location>
        <begin position="172"/>
        <end position="323"/>
    </location>
</feature>
<dbReference type="InterPro" id="IPR036638">
    <property type="entry name" value="HLH_DNA-bd_sf"/>
</dbReference>
<dbReference type="CDD" id="cd14798">
    <property type="entry name" value="RX-CC_like"/>
    <property type="match status" value="1"/>
</dbReference>
<dbReference type="PROSITE" id="PS51450">
    <property type="entry name" value="LRR"/>
    <property type="match status" value="1"/>
</dbReference>
<dbReference type="FunFam" id="3.40.50.300:FF:001091">
    <property type="entry name" value="Probable disease resistance protein At1g61300"/>
    <property type="match status" value="1"/>
</dbReference>
<dbReference type="GO" id="GO:0042742">
    <property type="term" value="P:defense response to bacterium"/>
    <property type="evidence" value="ECO:0007669"/>
    <property type="project" value="UniProtKB-ARBA"/>
</dbReference>
<dbReference type="PANTHER" id="PTHR23155:SF1028">
    <property type="entry name" value="OS08G0174800 PROTEIN"/>
    <property type="match status" value="1"/>
</dbReference>
<dbReference type="CDD" id="cd11393">
    <property type="entry name" value="bHLH_AtbHLH_like"/>
    <property type="match status" value="1"/>
</dbReference>
<dbReference type="SUPFAM" id="SSF47459">
    <property type="entry name" value="HLH, helix-loop-helix DNA-binding domain"/>
    <property type="match status" value="1"/>
</dbReference>
<evidence type="ECO:0000256" key="2">
    <source>
        <dbReference type="ARBA" id="ARBA00008894"/>
    </source>
</evidence>
<keyword evidence="9" id="KW-0804">Transcription</keyword>
<feature type="domain" description="Disease resistance R13L4/SHOC-2-like LRR" evidence="13">
    <location>
        <begin position="528"/>
        <end position="881"/>
    </location>
</feature>
<evidence type="ECO:0000256" key="9">
    <source>
        <dbReference type="ARBA" id="ARBA00023163"/>
    </source>
</evidence>
<dbReference type="InterPro" id="IPR036388">
    <property type="entry name" value="WH-like_DNA-bd_sf"/>
</dbReference>
<evidence type="ECO:0000259" key="10">
    <source>
        <dbReference type="Pfam" id="PF00931"/>
    </source>
</evidence>
<evidence type="ECO:0000256" key="5">
    <source>
        <dbReference type="ARBA" id="ARBA00022741"/>
    </source>
</evidence>
<dbReference type="InterPro" id="IPR055414">
    <property type="entry name" value="LRR_R13L4/SHOC2-like"/>
</dbReference>
<keyword evidence="6" id="KW-0611">Plant defense</keyword>
<dbReference type="InterPro" id="IPR038005">
    <property type="entry name" value="RX-like_CC"/>
</dbReference>
<evidence type="ECO:0000259" key="11">
    <source>
        <dbReference type="Pfam" id="PF18052"/>
    </source>
</evidence>
<evidence type="ECO:0000259" key="12">
    <source>
        <dbReference type="Pfam" id="PF23559"/>
    </source>
</evidence>
<dbReference type="Gene3D" id="1.10.8.430">
    <property type="entry name" value="Helical domain of apoptotic protease-activating factors"/>
    <property type="match status" value="1"/>
</dbReference>
<dbReference type="PRINTS" id="PR00364">
    <property type="entry name" value="DISEASERSIST"/>
</dbReference>
<feature type="domain" description="Disease resistance protein winged helix" evidence="12">
    <location>
        <begin position="409"/>
        <end position="477"/>
    </location>
</feature>
<dbReference type="InterPro" id="IPR042197">
    <property type="entry name" value="Apaf_helical"/>
</dbReference>
<dbReference type="InterPro" id="IPR044974">
    <property type="entry name" value="Disease_R_plants"/>
</dbReference>
<dbReference type="Proteomes" id="UP001497457">
    <property type="component" value="Chromosome 26rd"/>
</dbReference>
<proteinExistence type="inferred from homology"/>
<dbReference type="GO" id="GO:0000166">
    <property type="term" value="F:nucleotide binding"/>
    <property type="evidence" value="ECO:0007669"/>
    <property type="project" value="UniProtKB-KW"/>
</dbReference>
<dbReference type="Pfam" id="PF00931">
    <property type="entry name" value="NB-ARC"/>
    <property type="match status" value="1"/>
</dbReference>
<dbReference type="Gene3D" id="1.20.5.4130">
    <property type="match status" value="1"/>
</dbReference>
<keyword evidence="8" id="KW-0175">Coiled coil</keyword>
<dbReference type="GO" id="GO:0009626">
    <property type="term" value="P:plant-type hypersensitive response"/>
    <property type="evidence" value="ECO:0007669"/>
    <property type="project" value="UniProtKB-ARBA"/>
</dbReference>
<keyword evidence="15" id="KW-1185">Reference proteome</keyword>
<reference evidence="14" key="1">
    <citation type="submission" date="2024-10" db="EMBL/GenBank/DDBJ databases">
        <authorList>
            <person name="Ryan C."/>
        </authorList>
    </citation>
    <scope>NUCLEOTIDE SEQUENCE [LARGE SCALE GENOMIC DNA]</scope>
</reference>
<sequence>MEGPLVSVSMGVMKRLLVLAKLTKLLEEEYDKLRGVSKQIKSLTKELRAMSPALEMLGDAQKLSPLTRYWRDELRELAYDMEDCIDNFMAHADHEDGKPTGFLWSKRVMEVSERHQRYNFVELTSNTTPSAVDPRLPALYEEIDRLVGIGGPKKRVIELLDVEINGPSAELVRVVSIVGCGGLGKTTLANQVYHTIKSKFACTAFVSVSRTPDIRKILRGIVKEVGVTADTLDDDERQLCNKLREHLKDKRYFVVIDDAWDTKAWEFIKLALPDNDNGSRIITTTRSVTVAKYCSSQDRYVYELVPLSFDDSKRLFFKRVFGSENSWYPHLEDVSNSILRKCGGLPLAIITVSSMLTNKYAKAEWDRVQTAIGIALTENPEAEKMASILSLSYFDIPNHLKTCLLYLSVFPEDYRIEKHYLINRWIAEGFIQEKQGENAYEIGECYFNDLINRSMIQPVDVKYDQAKACRVHDIILDYIKCKASEENFATSLNAAENVHTSEYKVRRLCVININEQHFTLWANWILSHVRSVTISRDSVQTSLLPFTVLRVLDLGNCIYMEDHHFTCIEKMFHLKYLRLGSNSITKLPEKIGELRYMQTLDLRGTRIKDVPPTITKLQRLAHLYVGWNVTFPDGTIGHMHSLEELRTCGVQSYEQGKPLRELFKLTKLRTLKIKWDFDWTDGLEGIRQIQDIHSYVGTLLSTCSLYNLSISDKSDWIYPLSLDSWHPAAPCSLRKLRMKGCLICKLPKWMGSLKNLEVLEIGIIFCVRPEDVEILGAIPSLLYLELVTAGGTNGRIVVQCNNGFRSLKYFSLFIWACGTALEFEAGSMPRLEHLKLEFLAHTMECLNGASDMGVQNLSSLSKVEVKIRGDCMCDSKYDPTEDMDDDSVGGYIARAINGAVETLSNCPTIRFETEAHAVCEHFESVSSKFQCVRKHNKHHGGVMNKWFQILQVEEGQTDQPTDGETNKQESMTISRTANIDLTPLKNAGTGTSSLFPTFKVRRKKVRDDIMNELRQLVAPFGRSDSASVLHETIEYIKFLHVQVDSLSAPYLKSRQQVPYLKVSGDGGEAAAVKEDLTGRGLCLVPTSSTFEVPSKTPVAFWTPFGEAFR</sequence>
<dbReference type="InterPro" id="IPR001611">
    <property type="entry name" value="Leu-rich_rpt"/>
</dbReference>
<keyword evidence="5" id="KW-0547">Nucleotide-binding</keyword>
<dbReference type="GO" id="GO:0002758">
    <property type="term" value="P:innate immune response-activating signaling pathway"/>
    <property type="evidence" value="ECO:0007669"/>
    <property type="project" value="UniProtKB-ARBA"/>
</dbReference>
<accession>A0ABC9BLM0</accession>
<name>A0ABC9BLM0_9POAL</name>
<comment type="similarity">
    <text evidence="2">Belongs to the disease resistance NB-LRR family.</text>
</comment>
<evidence type="ECO:0000256" key="4">
    <source>
        <dbReference type="ARBA" id="ARBA00022737"/>
    </source>
</evidence>
<dbReference type="Pfam" id="PF23559">
    <property type="entry name" value="WHD_DRP"/>
    <property type="match status" value="1"/>
</dbReference>
<dbReference type="SUPFAM" id="SSF52058">
    <property type="entry name" value="L domain-like"/>
    <property type="match status" value="1"/>
</dbReference>
<dbReference type="InterPro" id="IPR027417">
    <property type="entry name" value="P-loop_NTPase"/>
</dbReference>
<dbReference type="InterPro" id="IPR045239">
    <property type="entry name" value="bHLH95_bHLH"/>
</dbReference>
<keyword evidence="3" id="KW-0433">Leucine-rich repeat</keyword>
<dbReference type="Gene3D" id="3.40.50.300">
    <property type="entry name" value="P-loop containing nucleotide triphosphate hydrolases"/>
    <property type="match status" value="1"/>
</dbReference>
<dbReference type="Gene3D" id="1.10.10.10">
    <property type="entry name" value="Winged helix-like DNA-binding domain superfamily/Winged helix DNA-binding domain"/>
    <property type="match status" value="1"/>
</dbReference>
<dbReference type="Pfam" id="PF18052">
    <property type="entry name" value="Rx_N"/>
    <property type="match status" value="1"/>
</dbReference>
<evidence type="ECO:0000313" key="14">
    <source>
        <dbReference type="EMBL" id="CAL5003759.1"/>
    </source>
</evidence>
<dbReference type="InterPro" id="IPR002182">
    <property type="entry name" value="NB-ARC"/>
</dbReference>
<evidence type="ECO:0000256" key="1">
    <source>
        <dbReference type="ARBA" id="ARBA00005510"/>
    </source>
</evidence>
<keyword evidence="7" id="KW-0805">Transcription regulation</keyword>
<organism evidence="14 15">
    <name type="scientific">Urochloa decumbens</name>
    <dbReference type="NCBI Taxonomy" id="240449"/>
    <lineage>
        <taxon>Eukaryota</taxon>
        <taxon>Viridiplantae</taxon>
        <taxon>Streptophyta</taxon>
        <taxon>Embryophyta</taxon>
        <taxon>Tracheophyta</taxon>
        <taxon>Spermatophyta</taxon>
        <taxon>Magnoliopsida</taxon>
        <taxon>Liliopsida</taxon>
        <taxon>Poales</taxon>
        <taxon>Poaceae</taxon>
        <taxon>PACMAD clade</taxon>
        <taxon>Panicoideae</taxon>
        <taxon>Panicodae</taxon>
        <taxon>Paniceae</taxon>
        <taxon>Melinidinae</taxon>
        <taxon>Urochloa</taxon>
    </lineage>
</organism>
<evidence type="ECO:0000256" key="8">
    <source>
        <dbReference type="ARBA" id="ARBA00023054"/>
    </source>
</evidence>
<evidence type="ECO:0000256" key="7">
    <source>
        <dbReference type="ARBA" id="ARBA00023015"/>
    </source>
</evidence>
<keyword evidence="4" id="KW-0677">Repeat</keyword>
<dbReference type="InterPro" id="IPR058922">
    <property type="entry name" value="WHD_DRP"/>
</dbReference>
<evidence type="ECO:0000313" key="15">
    <source>
        <dbReference type="Proteomes" id="UP001497457"/>
    </source>
</evidence>
<evidence type="ECO:0000259" key="13">
    <source>
        <dbReference type="Pfam" id="PF23598"/>
    </source>
</evidence>
<gene>
    <name evidence="14" type="ORF">URODEC1_LOCUS66543</name>
</gene>
<comment type="similarity">
    <text evidence="1">Belongs to the bHLH protein family.</text>
</comment>
<evidence type="ECO:0000256" key="6">
    <source>
        <dbReference type="ARBA" id="ARBA00022821"/>
    </source>
</evidence>
<protein>
    <submittedName>
        <fullName evidence="14">Uncharacterized protein</fullName>
    </submittedName>
</protein>
<dbReference type="InterPro" id="IPR041118">
    <property type="entry name" value="Rx_N"/>
</dbReference>
<evidence type="ECO:0000256" key="3">
    <source>
        <dbReference type="ARBA" id="ARBA00022614"/>
    </source>
</evidence>
<dbReference type="InterPro" id="IPR032675">
    <property type="entry name" value="LRR_dom_sf"/>
</dbReference>
<dbReference type="FunFam" id="1.10.10.10:FF:000322">
    <property type="entry name" value="Probable disease resistance protein At1g63360"/>
    <property type="match status" value="1"/>
</dbReference>
<dbReference type="SUPFAM" id="SSF52540">
    <property type="entry name" value="P-loop containing nucleoside triphosphate hydrolases"/>
    <property type="match status" value="1"/>
</dbReference>
<dbReference type="PANTHER" id="PTHR23155">
    <property type="entry name" value="DISEASE RESISTANCE PROTEIN RP"/>
    <property type="match status" value="1"/>
</dbReference>
<dbReference type="Gene3D" id="3.80.10.10">
    <property type="entry name" value="Ribonuclease Inhibitor"/>
    <property type="match status" value="1"/>
</dbReference>